<dbReference type="Pfam" id="PF03928">
    <property type="entry name" value="HbpS-like"/>
    <property type="match status" value="1"/>
</dbReference>
<feature type="chain" id="PRO_5015732605" evidence="1">
    <location>
        <begin position="26"/>
        <end position="162"/>
    </location>
</feature>
<proteinExistence type="predicted"/>
<evidence type="ECO:0000256" key="1">
    <source>
        <dbReference type="SAM" id="SignalP"/>
    </source>
</evidence>
<dbReference type="InterPro" id="IPR052517">
    <property type="entry name" value="GlcG_carb_metab_protein"/>
</dbReference>
<dbReference type="Proteomes" id="UP000244527">
    <property type="component" value="Chromosome"/>
</dbReference>
<accession>A0A2S1LEZ8</accession>
<organism evidence="2 3">
    <name type="scientific">Flavobacterium faecale</name>
    <dbReference type="NCBI Taxonomy" id="1355330"/>
    <lineage>
        <taxon>Bacteria</taxon>
        <taxon>Pseudomonadati</taxon>
        <taxon>Bacteroidota</taxon>
        <taxon>Flavobacteriia</taxon>
        <taxon>Flavobacteriales</taxon>
        <taxon>Flavobacteriaceae</taxon>
        <taxon>Flavobacterium</taxon>
    </lineage>
</organism>
<sequence>MKILKLIKLELMVICLLSMTSALQAQNSSDITHEEAFTALLAAKKNAKKANVLVNIAVVDAGANLKAFIRMDDSFLGSIDVAIKKAKTARYFNIDTGKLGELTQPGGIIYNIEHSNGGLMTFPGGVPIKNKAGKIIGAIGVSGGTIDEDRAIAMVGAAAISE</sequence>
<evidence type="ECO:0000313" key="3">
    <source>
        <dbReference type="Proteomes" id="UP000244527"/>
    </source>
</evidence>
<dbReference type="InterPro" id="IPR005624">
    <property type="entry name" value="PduO/GlcC-like"/>
</dbReference>
<gene>
    <name evidence="2" type="ORF">FFWV33_12645</name>
</gene>
<keyword evidence="1" id="KW-0732">Signal</keyword>
<dbReference type="KEGG" id="ffa:FFWV33_12645"/>
<dbReference type="AlphaFoldDB" id="A0A2S1LEZ8"/>
<dbReference type="Gene3D" id="3.30.450.150">
    <property type="entry name" value="Haem-degrading domain"/>
    <property type="match status" value="1"/>
</dbReference>
<dbReference type="PANTHER" id="PTHR34309">
    <property type="entry name" value="SLR1406 PROTEIN"/>
    <property type="match status" value="1"/>
</dbReference>
<dbReference type="PANTHER" id="PTHR34309:SF1">
    <property type="entry name" value="PROTEIN GLCG"/>
    <property type="match status" value="1"/>
</dbReference>
<name>A0A2S1LEZ8_9FLAO</name>
<reference evidence="2 3" key="1">
    <citation type="submission" date="2017-04" db="EMBL/GenBank/DDBJ databases">
        <title>Compelte genome sequence of WV33.</title>
        <authorList>
            <person name="Lee P.C."/>
        </authorList>
    </citation>
    <scope>NUCLEOTIDE SEQUENCE [LARGE SCALE GENOMIC DNA]</scope>
    <source>
        <strain evidence="2 3">WV33</strain>
    </source>
</reference>
<protein>
    <submittedName>
        <fullName evidence="2">PduO protein</fullName>
    </submittedName>
</protein>
<dbReference type="EMBL" id="CP020918">
    <property type="protein sequence ID" value="AWG22307.1"/>
    <property type="molecule type" value="Genomic_DNA"/>
</dbReference>
<feature type="signal peptide" evidence="1">
    <location>
        <begin position="1"/>
        <end position="25"/>
    </location>
</feature>
<evidence type="ECO:0000313" key="2">
    <source>
        <dbReference type="EMBL" id="AWG22307.1"/>
    </source>
</evidence>
<dbReference type="SUPFAM" id="SSF143744">
    <property type="entry name" value="GlcG-like"/>
    <property type="match status" value="1"/>
</dbReference>
<dbReference type="InterPro" id="IPR038084">
    <property type="entry name" value="PduO/GlcC-like_sf"/>
</dbReference>
<keyword evidence="3" id="KW-1185">Reference proteome</keyword>
<dbReference type="OrthoDB" id="9778896at2"/>